<dbReference type="PANTHER" id="PTHR30569">
    <property type="entry name" value="CYTOSINE TRANSPORTER CODB"/>
    <property type="match status" value="1"/>
</dbReference>
<feature type="transmembrane region" description="Helical" evidence="1">
    <location>
        <begin position="296"/>
        <end position="315"/>
    </location>
</feature>
<keyword evidence="1" id="KW-0812">Transmembrane</keyword>
<gene>
    <name evidence="2" type="ORF">BAVI_13219</name>
</gene>
<proteinExistence type="predicted"/>
<feature type="transmembrane region" description="Helical" evidence="1">
    <location>
        <begin position="171"/>
        <end position="192"/>
    </location>
</feature>
<dbReference type="InterPro" id="IPR030191">
    <property type="entry name" value="CodB"/>
</dbReference>
<feature type="transmembrane region" description="Helical" evidence="1">
    <location>
        <begin position="345"/>
        <end position="364"/>
    </location>
</feature>
<feature type="transmembrane region" description="Helical" evidence="1">
    <location>
        <begin position="97"/>
        <end position="119"/>
    </location>
</feature>
<sequence>MGFSLNLKQKMDDHALESIPDNERKSWLQLSNNTMGVCSTIAIMMFGALATFSAGMKVGLLAGIVTILIGTAIGFLLGDISRKEGLSSTVITRYYGFGVKGSVVSSIVFGFMVLGFLALENALLYNGVLFFFKMKPTALNAVVIYGIFTLAWISLALFGIKLVYRVAGVTLLALTIVLLYMIIHTMGFSGISLGESMSFGRQFGPSQGIMDFVAAFNILIGSSGALALTAADSCRYARTGKDVFLANLTGMLVMNIGMVIAGGTIAYIGMEKVVNHYVATRGLTHQAASAVALNDMASFFIIMAGVIGFIVLFLANGKAQVLNTYSGSLAMTNVFSAFGWKGNRALSVVLCNIIALIMIAMNILGLVAKWLNMLGVLTTCLATIVIIDHYWVKKITHREVGVHVCDTLNVAGVLTLILASIAALTMSFIPMPFVTSTVISIVLYPILRLYIFKPNLASSQHDHPTGAEIKA</sequence>
<feature type="transmembrane region" description="Helical" evidence="1">
    <location>
        <begin position="243"/>
        <end position="268"/>
    </location>
</feature>
<name>A0AB94IMR9_9BACI</name>
<dbReference type="RefSeq" id="WP_024028827.1">
    <property type="nucleotide sequence ID" value="NZ_ALAN01000072.1"/>
</dbReference>
<accession>A0AB94IMR9</accession>
<feature type="transmembrane region" description="Helical" evidence="1">
    <location>
        <begin position="431"/>
        <end position="451"/>
    </location>
</feature>
<feature type="transmembrane region" description="Helical" evidence="1">
    <location>
        <begin position="34"/>
        <end position="52"/>
    </location>
</feature>
<dbReference type="Gene3D" id="1.10.4160.10">
    <property type="entry name" value="Hydantoin permease"/>
    <property type="match status" value="1"/>
</dbReference>
<dbReference type="Proteomes" id="UP000018877">
    <property type="component" value="Unassembled WGS sequence"/>
</dbReference>
<evidence type="ECO:0000313" key="2">
    <source>
        <dbReference type="EMBL" id="ETI68302.1"/>
    </source>
</evidence>
<evidence type="ECO:0000256" key="1">
    <source>
        <dbReference type="SAM" id="Phobius"/>
    </source>
</evidence>
<feature type="transmembrane region" description="Helical" evidence="1">
    <location>
        <begin position="404"/>
        <end position="425"/>
    </location>
</feature>
<dbReference type="EMBL" id="ALAN01000072">
    <property type="protein sequence ID" value="ETI68302.1"/>
    <property type="molecule type" value="Genomic_DNA"/>
</dbReference>
<keyword evidence="1" id="KW-0472">Membrane</keyword>
<feature type="transmembrane region" description="Helical" evidence="1">
    <location>
        <begin position="212"/>
        <end position="231"/>
    </location>
</feature>
<dbReference type="GO" id="GO:0005886">
    <property type="term" value="C:plasma membrane"/>
    <property type="evidence" value="ECO:0007669"/>
    <property type="project" value="TreeGrafter"/>
</dbReference>
<evidence type="ECO:0000313" key="3">
    <source>
        <dbReference type="Proteomes" id="UP000018877"/>
    </source>
</evidence>
<organism evidence="2 3">
    <name type="scientific">Neobacillus vireti LMG 21834</name>
    <dbReference type="NCBI Taxonomy" id="1131730"/>
    <lineage>
        <taxon>Bacteria</taxon>
        <taxon>Bacillati</taxon>
        <taxon>Bacillota</taxon>
        <taxon>Bacilli</taxon>
        <taxon>Bacillales</taxon>
        <taxon>Bacillaceae</taxon>
        <taxon>Neobacillus</taxon>
    </lineage>
</organism>
<comment type="caution">
    <text evidence="2">The sequence shown here is derived from an EMBL/GenBank/DDBJ whole genome shotgun (WGS) entry which is preliminary data.</text>
</comment>
<protein>
    <submittedName>
        <fullName evidence="2">Cytosine/purines uracil thiamine allantoin permease</fullName>
    </submittedName>
</protein>
<feature type="transmembrane region" description="Helical" evidence="1">
    <location>
        <begin position="58"/>
        <end position="77"/>
    </location>
</feature>
<dbReference type="AlphaFoldDB" id="A0AB94IMR9"/>
<feature type="transmembrane region" description="Helical" evidence="1">
    <location>
        <begin position="139"/>
        <end position="164"/>
    </location>
</feature>
<feature type="transmembrane region" description="Helical" evidence="1">
    <location>
        <begin position="370"/>
        <end position="392"/>
    </location>
</feature>
<reference evidence="2 3" key="1">
    <citation type="journal article" date="2014" name="Environ. Microbiol.">
        <title>The nitrate-ammonifying and nosZ-carrying bacterium Bacillus vireti is a potent source and sink for nitric and nitrous oxide under high nitrate conditions.</title>
        <authorList>
            <person name="Mania D."/>
            <person name="Heylen K."/>
            <person name="van Spanning R.J."/>
            <person name="Frostegard A."/>
        </authorList>
    </citation>
    <scope>NUCLEOTIDE SEQUENCE [LARGE SCALE GENOMIC DNA]</scope>
    <source>
        <strain evidence="2 3">LMG 21834</strain>
    </source>
</reference>
<dbReference type="PANTHER" id="PTHR30569:SF0">
    <property type="entry name" value="CYTOSINE PERMEASE"/>
    <property type="match status" value="1"/>
</dbReference>
<dbReference type="GO" id="GO:0015209">
    <property type="term" value="F:cytosine transmembrane transporter activity"/>
    <property type="evidence" value="ECO:0007669"/>
    <property type="project" value="InterPro"/>
</dbReference>
<keyword evidence="3" id="KW-1185">Reference proteome</keyword>
<keyword evidence="1" id="KW-1133">Transmembrane helix</keyword>